<protein>
    <submittedName>
        <fullName evidence="2">Uncharacterized protein</fullName>
    </submittedName>
</protein>
<dbReference type="AlphaFoldDB" id="A0AAV7E709"/>
<gene>
    <name evidence="2" type="ORF">H6P81_015729</name>
</gene>
<evidence type="ECO:0000313" key="2">
    <source>
        <dbReference type="EMBL" id="KAG9444389.1"/>
    </source>
</evidence>
<feature type="compositionally biased region" description="Polar residues" evidence="1">
    <location>
        <begin position="128"/>
        <end position="139"/>
    </location>
</feature>
<name>A0AAV7E709_ARIFI</name>
<reference evidence="2 3" key="1">
    <citation type="submission" date="2021-07" db="EMBL/GenBank/DDBJ databases">
        <title>The Aristolochia fimbriata genome: insights into angiosperm evolution, floral development and chemical biosynthesis.</title>
        <authorList>
            <person name="Jiao Y."/>
        </authorList>
    </citation>
    <scope>NUCLEOTIDE SEQUENCE [LARGE SCALE GENOMIC DNA]</scope>
    <source>
        <strain evidence="2">IBCAS-2021</strain>
        <tissue evidence="2">Leaf</tissue>
    </source>
</reference>
<feature type="compositionally biased region" description="Basic and acidic residues" evidence="1">
    <location>
        <begin position="112"/>
        <end position="127"/>
    </location>
</feature>
<evidence type="ECO:0000313" key="3">
    <source>
        <dbReference type="Proteomes" id="UP000825729"/>
    </source>
</evidence>
<keyword evidence="3" id="KW-1185">Reference proteome</keyword>
<evidence type="ECO:0000256" key="1">
    <source>
        <dbReference type="SAM" id="MobiDB-lite"/>
    </source>
</evidence>
<proteinExistence type="predicted"/>
<dbReference type="Proteomes" id="UP000825729">
    <property type="component" value="Unassembled WGS sequence"/>
</dbReference>
<dbReference type="EMBL" id="JAINDJ010000006">
    <property type="protein sequence ID" value="KAG9444389.1"/>
    <property type="molecule type" value="Genomic_DNA"/>
</dbReference>
<organism evidence="2 3">
    <name type="scientific">Aristolochia fimbriata</name>
    <name type="common">White veined hardy Dutchman's pipe vine</name>
    <dbReference type="NCBI Taxonomy" id="158543"/>
    <lineage>
        <taxon>Eukaryota</taxon>
        <taxon>Viridiplantae</taxon>
        <taxon>Streptophyta</taxon>
        <taxon>Embryophyta</taxon>
        <taxon>Tracheophyta</taxon>
        <taxon>Spermatophyta</taxon>
        <taxon>Magnoliopsida</taxon>
        <taxon>Magnoliidae</taxon>
        <taxon>Piperales</taxon>
        <taxon>Aristolochiaceae</taxon>
        <taxon>Aristolochia</taxon>
    </lineage>
</organism>
<accession>A0AAV7E709</accession>
<feature type="region of interest" description="Disordered" evidence="1">
    <location>
        <begin position="322"/>
        <end position="350"/>
    </location>
</feature>
<sequence>MGKMVEKGSPMGPRFRIVGRVARGTTPKVSYNNDSKESLDPSRNWLKRSKESVGEVIVGERKLAAVGLGTKVPSMKLFLLWKNGLRSCKKLKEFGSAEGEKKLGEIGGRADGTGDKIPGKFPDRSKESGISNRSTTSMSPVPILSPSATWVFSIAANRAAGDSSPLRLDDAAAADQDSDSDSAVEEEEKPVRRWTSLLGLMRLLRSERRLFYLVRVFSNLERRRTRALQLSSRRRWRRRVRHAGGIVRRVHRRAYRLEHSEVAVDTNTKRGKRRRTKKPGKYKLRIIHPNYLRVRESTLVLMNSAAIDLFRSTPGIPRWDQVETRRGSHRPVKVAEDSSGRPFTLPVRDD</sequence>
<feature type="region of interest" description="Disordered" evidence="1">
    <location>
        <begin position="103"/>
        <end position="139"/>
    </location>
</feature>
<comment type="caution">
    <text evidence="2">The sequence shown here is derived from an EMBL/GenBank/DDBJ whole genome shotgun (WGS) entry which is preliminary data.</text>
</comment>